<evidence type="ECO:0000256" key="4">
    <source>
        <dbReference type="ARBA" id="ARBA00070403"/>
    </source>
</evidence>
<dbReference type="Pfam" id="PF04362">
    <property type="entry name" value="Iron_traffic"/>
    <property type="match status" value="1"/>
</dbReference>
<dbReference type="SUPFAM" id="SSF111148">
    <property type="entry name" value="YggX-like"/>
    <property type="match status" value="1"/>
</dbReference>
<gene>
    <name evidence="6" type="primary">yggX</name>
    <name evidence="6" type="ORF">CRENPOLYSF1_640006</name>
</gene>
<dbReference type="PIRSF" id="PIRSF029827">
    <property type="entry name" value="Fe_traffic_YggX"/>
    <property type="match status" value="1"/>
</dbReference>
<evidence type="ECO:0000313" key="7">
    <source>
        <dbReference type="Proteomes" id="UP000195667"/>
    </source>
</evidence>
<dbReference type="Proteomes" id="UP000195667">
    <property type="component" value="Unassembled WGS sequence"/>
</dbReference>
<dbReference type="InterPro" id="IPR007457">
    <property type="entry name" value="Fe_traffick_prot_YggX"/>
</dbReference>
<dbReference type="Gene3D" id="1.10.3880.10">
    <property type="entry name" value="Fe(II) trafficking protein YggX"/>
    <property type="match status" value="1"/>
</dbReference>
<protein>
    <recommendedName>
        <fullName evidence="4 5">Probable Fe(2+)-trafficking protein</fullName>
    </recommendedName>
</protein>
<name>A0A1R4HFU6_9GAMM</name>
<dbReference type="GO" id="GO:0005829">
    <property type="term" value="C:cytosol"/>
    <property type="evidence" value="ECO:0007669"/>
    <property type="project" value="TreeGrafter"/>
</dbReference>
<accession>A0A1R4HFU6</accession>
<comment type="similarity">
    <text evidence="3 5">Belongs to the Fe(2+)-trafficking protein family.</text>
</comment>
<proteinExistence type="inferred from homology"/>
<sequence>MTRLVECVKLGISAEGLDEAPFPGPKGQEIFEKVSKQAWKEWLTKQTMLINENKLASFDPKHRAFLAEERTKFLFEGNNDMPEGYVPPKDE</sequence>
<evidence type="ECO:0000256" key="2">
    <source>
        <dbReference type="ARBA" id="ARBA00053793"/>
    </source>
</evidence>
<dbReference type="FunFam" id="1.10.3880.10:FF:000001">
    <property type="entry name" value="Probable Fe(2+)-trafficking protein"/>
    <property type="match status" value="1"/>
</dbReference>
<comment type="function">
    <text evidence="2">Could be a mediator in iron transactions between iron acquisition and iron-requiring processes, such as synthesis and/or repair of Fe-S clusters in biosynthetic enzymes. Necessary to maintain high levels of aconitase under oxidative stress.</text>
</comment>
<dbReference type="NCBIfam" id="NF003817">
    <property type="entry name" value="PRK05408.1"/>
    <property type="match status" value="1"/>
</dbReference>
<dbReference type="OrthoDB" id="9804318at2"/>
<dbReference type="RefSeq" id="WP_087144633.1">
    <property type="nucleotide sequence ID" value="NZ_FUKI01000142.1"/>
</dbReference>
<evidence type="ECO:0000313" key="6">
    <source>
        <dbReference type="EMBL" id="SJM95093.1"/>
    </source>
</evidence>
<dbReference type="AlphaFoldDB" id="A0A1R4HFU6"/>
<keyword evidence="7" id="KW-1185">Reference proteome</keyword>
<dbReference type="GO" id="GO:0005506">
    <property type="term" value="F:iron ion binding"/>
    <property type="evidence" value="ECO:0007669"/>
    <property type="project" value="UniProtKB-UniRule"/>
</dbReference>
<evidence type="ECO:0000256" key="5">
    <source>
        <dbReference type="HAMAP-Rule" id="MF_00686"/>
    </source>
</evidence>
<keyword evidence="1 5" id="KW-0408">Iron</keyword>
<dbReference type="HAMAP" id="MF_00686">
    <property type="entry name" value="Fe_traffic_YggX"/>
    <property type="match status" value="1"/>
</dbReference>
<dbReference type="EMBL" id="FUKI01000142">
    <property type="protein sequence ID" value="SJM95093.1"/>
    <property type="molecule type" value="Genomic_DNA"/>
</dbReference>
<dbReference type="GO" id="GO:0034599">
    <property type="term" value="P:cellular response to oxidative stress"/>
    <property type="evidence" value="ECO:0007669"/>
    <property type="project" value="TreeGrafter"/>
</dbReference>
<dbReference type="InterPro" id="IPR036766">
    <property type="entry name" value="Fe_traffick_prot_YggX_sf"/>
</dbReference>
<organism evidence="6 7">
    <name type="scientific">Crenothrix polyspora</name>
    <dbReference type="NCBI Taxonomy" id="360316"/>
    <lineage>
        <taxon>Bacteria</taxon>
        <taxon>Pseudomonadati</taxon>
        <taxon>Pseudomonadota</taxon>
        <taxon>Gammaproteobacteria</taxon>
        <taxon>Methylococcales</taxon>
        <taxon>Crenotrichaceae</taxon>
        <taxon>Crenothrix</taxon>
    </lineage>
</organism>
<evidence type="ECO:0000256" key="1">
    <source>
        <dbReference type="ARBA" id="ARBA00023004"/>
    </source>
</evidence>
<evidence type="ECO:0000256" key="3">
    <source>
        <dbReference type="ARBA" id="ARBA00061679"/>
    </source>
</evidence>
<dbReference type="PANTHER" id="PTHR36965:SF1">
    <property type="entry name" value="FE(2+)-TRAFFICKING PROTEIN-RELATED"/>
    <property type="match status" value="1"/>
</dbReference>
<reference evidence="7" key="1">
    <citation type="submission" date="2017-02" db="EMBL/GenBank/DDBJ databases">
        <authorList>
            <person name="Daims H."/>
        </authorList>
    </citation>
    <scope>NUCLEOTIDE SEQUENCE [LARGE SCALE GENOMIC DNA]</scope>
</reference>
<dbReference type="PANTHER" id="PTHR36965">
    <property type="entry name" value="FE(2+)-TRAFFICKING PROTEIN-RELATED"/>
    <property type="match status" value="1"/>
</dbReference>